<feature type="compositionally biased region" description="Basic and acidic residues" evidence="1">
    <location>
        <begin position="397"/>
        <end position="409"/>
    </location>
</feature>
<reference evidence="4" key="1">
    <citation type="submission" date="2016-10" db="EMBL/GenBank/DDBJ databases">
        <title>Comparative genomics uncovers the prolific and rare metabolic potential of the cyanobacterial genus Moorea.</title>
        <authorList>
            <person name="Leao T."/>
            <person name="Castelao G."/>
            <person name="Korobeynikov A."/>
            <person name="Monroe E.A."/>
            <person name="Podell S."/>
            <person name="Glukhov E."/>
            <person name="Allen E."/>
            <person name="Gerwick W.H."/>
            <person name="Gerwick L."/>
        </authorList>
    </citation>
    <scope>NUCLEOTIDE SEQUENCE [LARGE SCALE GENOMIC DNA]</scope>
    <source>
        <strain evidence="4">JHB</strain>
    </source>
</reference>
<feature type="compositionally biased region" description="Acidic residues" evidence="1">
    <location>
        <begin position="193"/>
        <end position="204"/>
    </location>
</feature>
<sequence>MVENFYPLVQDTTKAQSESIETILARLENGRVYVPDYQRDANQWNLRKKSLFIESILNNLTIPAFFFCEDDNRKYEVVDGQQRLNTIRSFANDEFSISNDKTIDYILPEANLYIGKKYNELKEGLKYIFKDYPLTIIYLPKNIQLQTKLEIFRRINEGGTPLSGQDIRLAYYSKSKSVTFIRLVGIHDNPTDTNEEVREDEDSNDSNSTRKPSQRMLELAEKKGLSHPWNKFPEARDLWYQWWKGKEKAKGQTPSLMFLWYLICLEREKLDELLKRPEHLKMSFNGSTDNALDIYCSQLQYQEESKNQRSKILSNCEVITEEYFPLFVKWMHLILSQKLPGISVEKYKQLALFIAGAAELKISPEQVSDTQWNQAGEFIRSPRKKGKEILNEEDGYPEPKGRWNGEKAQKKQCDQAVEIVRLIFNK</sequence>
<organism evidence="3 4">
    <name type="scientific">Moorena producens (strain JHB)</name>
    <dbReference type="NCBI Taxonomy" id="1454205"/>
    <lineage>
        <taxon>Bacteria</taxon>
        <taxon>Bacillati</taxon>
        <taxon>Cyanobacteriota</taxon>
        <taxon>Cyanophyceae</taxon>
        <taxon>Coleofasciculales</taxon>
        <taxon>Coleofasciculaceae</taxon>
        <taxon>Moorena</taxon>
    </lineage>
</organism>
<evidence type="ECO:0000313" key="3">
    <source>
        <dbReference type="EMBL" id="AOY83715.1"/>
    </source>
</evidence>
<feature type="domain" description="GmrSD restriction endonucleases N-terminal" evidence="2">
    <location>
        <begin position="21"/>
        <end position="172"/>
    </location>
</feature>
<dbReference type="InterPro" id="IPR004919">
    <property type="entry name" value="GmrSD_N"/>
</dbReference>
<protein>
    <submittedName>
        <fullName evidence="3">DUF262 domain-containing protein</fullName>
    </submittedName>
</protein>
<gene>
    <name evidence="3" type="ORF">BJP36_31165</name>
</gene>
<evidence type="ECO:0000259" key="2">
    <source>
        <dbReference type="Pfam" id="PF03235"/>
    </source>
</evidence>
<dbReference type="AlphaFoldDB" id="A0A1D9G895"/>
<feature type="region of interest" description="Disordered" evidence="1">
    <location>
        <begin position="389"/>
        <end position="409"/>
    </location>
</feature>
<dbReference type="Pfam" id="PF03235">
    <property type="entry name" value="GmrSD_N"/>
    <property type="match status" value="1"/>
</dbReference>
<accession>A0A1D9G895</accession>
<feature type="region of interest" description="Disordered" evidence="1">
    <location>
        <begin position="191"/>
        <end position="215"/>
    </location>
</feature>
<dbReference type="Proteomes" id="UP000176944">
    <property type="component" value="Chromosome"/>
</dbReference>
<dbReference type="PANTHER" id="PTHR39639">
    <property type="entry name" value="CHROMOSOME 16, WHOLE GENOME SHOTGUN SEQUENCE"/>
    <property type="match status" value="1"/>
</dbReference>
<dbReference type="EMBL" id="CP017708">
    <property type="protein sequence ID" value="AOY83715.1"/>
    <property type="molecule type" value="Genomic_DNA"/>
</dbReference>
<evidence type="ECO:0000313" key="4">
    <source>
        <dbReference type="Proteomes" id="UP000176944"/>
    </source>
</evidence>
<name>A0A1D9G895_MOOP1</name>
<dbReference type="PANTHER" id="PTHR39639:SF1">
    <property type="entry name" value="DUF262 DOMAIN-CONTAINING PROTEIN"/>
    <property type="match status" value="1"/>
</dbReference>
<proteinExistence type="predicted"/>
<evidence type="ECO:0000256" key="1">
    <source>
        <dbReference type="SAM" id="MobiDB-lite"/>
    </source>
</evidence>